<dbReference type="GO" id="GO:1902025">
    <property type="term" value="P:nitrate import"/>
    <property type="evidence" value="ECO:0007669"/>
    <property type="project" value="UniProtKB-ARBA"/>
</dbReference>
<dbReference type="PANTHER" id="PTHR33348:SF44">
    <property type="entry name" value="PRECURSOR OF CEP6"/>
    <property type="match status" value="1"/>
</dbReference>
<dbReference type="GO" id="GO:0048046">
    <property type="term" value="C:apoplast"/>
    <property type="evidence" value="ECO:0007669"/>
    <property type="project" value="UniProtKB-SubCell"/>
</dbReference>
<keyword evidence="3" id="KW-0052">Apoplast</keyword>
<sequence length="120" mass="13039">MFLFLLALTACIEIQFTKGRQLKEVKEYNLQVTGQTQISQKMTPADHGFSSSEVSRSDDFRPTTPGNSPGVGHDFATQNMQPKVQDFSSINGQTDFRPTGPGHSPGVGHSFRNVNAGPNA</sequence>
<keyword evidence="7" id="KW-0379">Hydroxylation</keyword>
<evidence type="ECO:0000256" key="7">
    <source>
        <dbReference type="ARBA" id="ARBA00023278"/>
    </source>
</evidence>
<proteinExistence type="inferred from homology"/>
<dbReference type="EMBL" id="JBJXBP010000008">
    <property type="protein sequence ID" value="KAL3813607.1"/>
    <property type="molecule type" value="Genomic_DNA"/>
</dbReference>
<reference evidence="10 11" key="1">
    <citation type="submission" date="2024-12" db="EMBL/GenBank/DDBJ databases">
        <title>The unique morphological basis and parallel evolutionary history of personate flowers in Penstemon.</title>
        <authorList>
            <person name="Depatie T.H."/>
            <person name="Wessinger C.A."/>
        </authorList>
    </citation>
    <scope>NUCLEOTIDE SEQUENCE [LARGE SCALE GENOMIC DNA]</scope>
    <source>
        <strain evidence="10">WTNN_2</strain>
        <tissue evidence="10">Leaf</tissue>
    </source>
</reference>
<dbReference type="Proteomes" id="UP001634393">
    <property type="component" value="Unassembled WGS sequence"/>
</dbReference>
<evidence type="ECO:0000256" key="2">
    <source>
        <dbReference type="ARBA" id="ARBA00008963"/>
    </source>
</evidence>
<keyword evidence="6 9" id="KW-0732">Signal</keyword>
<evidence type="ECO:0000256" key="4">
    <source>
        <dbReference type="ARBA" id="ARBA00022525"/>
    </source>
</evidence>
<keyword evidence="11" id="KW-1185">Reference proteome</keyword>
<dbReference type="GO" id="GO:0005179">
    <property type="term" value="F:hormone activity"/>
    <property type="evidence" value="ECO:0007669"/>
    <property type="project" value="UniProtKB-KW"/>
</dbReference>
<evidence type="ECO:0000256" key="1">
    <source>
        <dbReference type="ARBA" id="ARBA00004271"/>
    </source>
</evidence>
<evidence type="ECO:0000256" key="6">
    <source>
        <dbReference type="ARBA" id="ARBA00022729"/>
    </source>
</evidence>
<name>A0ABD3RN69_9LAMI</name>
<dbReference type="InterPro" id="IPR033250">
    <property type="entry name" value="CEP"/>
</dbReference>
<keyword evidence="5" id="KW-0372">Hormone</keyword>
<comment type="caution">
    <text evidence="10">The sequence shown here is derived from an EMBL/GenBank/DDBJ whole genome shotgun (WGS) entry which is preliminary data.</text>
</comment>
<dbReference type="PANTHER" id="PTHR33348">
    <property type="entry name" value="PRECURSOR OF CEP5"/>
    <property type="match status" value="1"/>
</dbReference>
<keyword evidence="4" id="KW-0964">Secreted</keyword>
<accession>A0ABD3RN69</accession>
<comment type="subcellular location">
    <subcellularLocation>
        <location evidence="1">Secreted</location>
        <location evidence="1">Extracellular space</location>
        <location evidence="1">Apoplast</location>
    </subcellularLocation>
</comment>
<comment type="similarity">
    <text evidence="2">Belongs to the C-terminally encoded plant signaling peptide (CEP) family.</text>
</comment>
<organism evidence="10 11">
    <name type="scientific">Penstemon smallii</name>
    <dbReference type="NCBI Taxonomy" id="265156"/>
    <lineage>
        <taxon>Eukaryota</taxon>
        <taxon>Viridiplantae</taxon>
        <taxon>Streptophyta</taxon>
        <taxon>Embryophyta</taxon>
        <taxon>Tracheophyta</taxon>
        <taxon>Spermatophyta</taxon>
        <taxon>Magnoliopsida</taxon>
        <taxon>eudicotyledons</taxon>
        <taxon>Gunneridae</taxon>
        <taxon>Pentapetalae</taxon>
        <taxon>asterids</taxon>
        <taxon>lamiids</taxon>
        <taxon>Lamiales</taxon>
        <taxon>Plantaginaceae</taxon>
        <taxon>Cheloneae</taxon>
        <taxon>Penstemon</taxon>
    </lineage>
</organism>
<feature type="chain" id="PRO_5044779525" evidence="9">
    <location>
        <begin position="20"/>
        <end position="120"/>
    </location>
</feature>
<gene>
    <name evidence="10" type="ORF">ACJIZ3_014875</name>
</gene>
<dbReference type="GO" id="GO:0006995">
    <property type="term" value="P:cellular response to nitrogen starvation"/>
    <property type="evidence" value="ECO:0007669"/>
    <property type="project" value="UniProtKB-ARBA"/>
</dbReference>
<protein>
    <submittedName>
        <fullName evidence="10">Uncharacterized protein</fullName>
    </submittedName>
</protein>
<evidence type="ECO:0000313" key="11">
    <source>
        <dbReference type="Proteomes" id="UP001634393"/>
    </source>
</evidence>
<evidence type="ECO:0000256" key="9">
    <source>
        <dbReference type="SAM" id="SignalP"/>
    </source>
</evidence>
<feature type="region of interest" description="Disordered" evidence="8">
    <location>
        <begin position="39"/>
        <end position="120"/>
    </location>
</feature>
<evidence type="ECO:0000256" key="3">
    <source>
        <dbReference type="ARBA" id="ARBA00022523"/>
    </source>
</evidence>
<feature type="signal peptide" evidence="9">
    <location>
        <begin position="1"/>
        <end position="19"/>
    </location>
</feature>
<feature type="compositionally biased region" description="Polar residues" evidence="8">
    <location>
        <begin position="76"/>
        <end position="96"/>
    </location>
</feature>
<evidence type="ECO:0000256" key="8">
    <source>
        <dbReference type="SAM" id="MobiDB-lite"/>
    </source>
</evidence>
<evidence type="ECO:0000313" key="10">
    <source>
        <dbReference type="EMBL" id="KAL3813607.1"/>
    </source>
</evidence>
<dbReference type="AlphaFoldDB" id="A0ABD3RN69"/>
<evidence type="ECO:0000256" key="5">
    <source>
        <dbReference type="ARBA" id="ARBA00022702"/>
    </source>
</evidence>